<evidence type="ECO:0000313" key="7">
    <source>
        <dbReference type="Proteomes" id="UP001642360"/>
    </source>
</evidence>
<reference evidence="6 7" key="1">
    <citation type="submission" date="2024-02" db="EMBL/GenBank/DDBJ databases">
        <authorList>
            <person name="Vignale AGUSTIN F."/>
            <person name="Sosa J E."/>
            <person name="Modenutti C."/>
        </authorList>
    </citation>
    <scope>NUCLEOTIDE SEQUENCE [LARGE SCALE GENOMIC DNA]</scope>
</reference>
<keyword evidence="3 4" id="KW-0808">Transferase</keyword>
<name>A0ABC8R0U4_9AQUA</name>
<accession>A0ABC8R0U4</accession>
<evidence type="ECO:0000256" key="5">
    <source>
        <dbReference type="RuleBase" id="RU362057"/>
    </source>
</evidence>
<comment type="similarity">
    <text evidence="1 4">Belongs to the UDP-glycosyltransferase family.</text>
</comment>
<dbReference type="Pfam" id="PF00201">
    <property type="entry name" value="UDPGT"/>
    <property type="match status" value="1"/>
</dbReference>
<keyword evidence="7" id="KW-1185">Reference proteome</keyword>
<dbReference type="FunFam" id="3.40.50.2000:FF:000051">
    <property type="entry name" value="Glycosyltransferase"/>
    <property type="match status" value="1"/>
</dbReference>
<evidence type="ECO:0000313" key="6">
    <source>
        <dbReference type="EMBL" id="CAK9137205.1"/>
    </source>
</evidence>
<protein>
    <recommendedName>
        <fullName evidence="5">Glycosyltransferase</fullName>
        <ecNumber evidence="5">2.4.1.-</ecNumber>
    </recommendedName>
</protein>
<dbReference type="InterPro" id="IPR002213">
    <property type="entry name" value="UDP_glucos_trans"/>
</dbReference>
<evidence type="ECO:0000256" key="1">
    <source>
        <dbReference type="ARBA" id="ARBA00009995"/>
    </source>
</evidence>
<organism evidence="6 7">
    <name type="scientific">Ilex paraguariensis</name>
    <name type="common">yerba mate</name>
    <dbReference type="NCBI Taxonomy" id="185542"/>
    <lineage>
        <taxon>Eukaryota</taxon>
        <taxon>Viridiplantae</taxon>
        <taxon>Streptophyta</taxon>
        <taxon>Embryophyta</taxon>
        <taxon>Tracheophyta</taxon>
        <taxon>Spermatophyta</taxon>
        <taxon>Magnoliopsida</taxon>
        <taxon>eudicotyledons</taxon>
        <taxon>Gunneridae</taxon>
        <taxon>Pentapetalae</taxon>
        <taxon>asterids</taxon>
        <taxon>campanulids</taxon>
        <taxon>Aquifoliales</taxon>
        <taxon>Aquifoliaceae</taxon>
        <taxon>Ilex</taxon>
    </lineage>
</organism>
<sequence length="596" mass="66500">MSTSRRGGPSLSCTAQIQNILDEDLKTNVSYFPSEILVPELEANETKLKVCAIDDYYGIVGINQKDFPTKLQSRVEKPPFLFHLIPPEREETSMQVRGRRSAQLKRDRPTRRLSTVSMENSKLHVAILSSPGMGHLIPVLNLGNRLLSHHNVDITILLPATNSSPAESKVLKPLTDRNQLNIIEIPPVDISSLVNPKTTIVTQLCIMMRAVLPGLRSTIAAMNPRPDVLIVDLFGTEALPVADEFDMPKYVYIASTAWFTALTTYCPVLDEKIEGQYVDQRTPLKIPGCKPVRPEDVVDPMLDRNDEQYREYLRLGIEFRLSDGILLNTWEDLEPISLKALRENGILRAVVKVPVYDIGPLRRPAEPAGSKSRLIEWLDVQPSESVIYISFGSGGTLSAQQINELAWGLEMSQQRFVWVVRPPTEGGADGSFFTVGNGSDGTLDYLPDGFLTRTHSVGLLIPQWGPQVEILSHQSIGGFLSHCGWNSTLESIASGIPMIAWPLYAEQRLNATMLTEELGVAVRPEVLPTKKVVGREEIEKMVRTLMQYTEGKAMRDRVKELKHSAEKALSNEGSSYKSMAVVLEDCQRRVQSHKKE</sequence>
<dbReference type="FunFam" id="3.40.50.2000:FF:000054">
    <property type="entry name" value="Glycosyltransferase"/>
    <property type="match status" value="1"/>
</dbReference>
<dbReference type="GO" id="GO:0016757">
    <property type="term" value="F:glycosyltransferase activity"/>
    <property type="evidence" value="ECO:0007669"/>
    <property type="project" value="UniProtKB-KW"/>
</dbReference>
<comment type="caution">
    <text evidence="6">The sequence shown here is derived from an EMBL/GenBank/DDBJ whole genome shotgun (WGS) entry which is preliminary data.</text>
</comment>
<proteinExistence type="inferred from homology"/>
<dbReference type="Gene3D" id="3.40.50.2000">
    <property type="entry name" value="Glycogen Phosphorylase B"/>
    <property type="match status" value="2"/>
</dbReference>
<dbReference type="EMBL" id="CAUOFW020000808">
    <property type="protein sequence ID" value="CAK9137205.1"/>
    <property type="molecule type" value="Genomic_DNA"/>
</dbReference>
<dbReference type="InterPro" id="IPR035595">
    <property type="entry name" value="UDP_glycos_trans_CS"/>
</dbReference>
<evidence type="ECO:0000256" key="3">
    <source>
        <dbReference type="ARBA" id="ARBA00022679"/>
    </source>
</evidence>
<keyword evidence="2 4" id="KW-0328">Glycosyltransferase</keyword>
<evidence type="ECO:0000256" key="2">
    <source>
        <dbReference type="ARBA" id="ARBA00022676"/>
    </source>
</evidence>
<dbReference type="PROSITE" id="PS00375">
    <property type="entry name" value="UDPGT"/>
    <property type="match status" value="1"/>
</dbReference>
<dbReference type="EC" id="2.4.1.-" evidence="5"/>
<gene>
    <name evidence="6" type="ORF">ILEXP_LOCUS4226</name>
</gene>
<dbReference type="Proteomes" id="UP001642360">
    <property type="component" value="Unassembled WGS sequence"/>
</dbReference>
<dbReference type="CDD" id="cd03784">
    <property type="entry name" value="GT1_Gtf-like"/>
    <property type="match status" value="1"/>
</dbReference>
<evidence type="ECO:0000256" key="4">
    <source>
        <dbReference type="RuleBase" id="RU003718"/>
    </source>
</evidence>
<dbReference type="SUPFAM" id="SSF53756">
    <property type="entry name" value="UDP-Glycosyltransferase/glycogen phosphorylase"/>
    <property type="match status" value="1"/>
</dbReference>
<dbReference type="AlphaFoldDB" id="A0ABC8R0U4"/>
<dbReference type="PANTHER" id="PTHR48046">
    <property type="entry name" value="UDP-GLYCOSYLTRANSFERASE 72E1"/>
    <property type="match status" value="1"/>
</dbReference>
<dbReference type="PANTHER" id="PTHR48046:SF1">
    <property type="entry name" value="GLYCOSYLTRANSFERASE-RELATED"/>
    <property type="match status" value="1"/>
</dbReference>